<dbReference type="KEGG" id="cmah:C1I91_05895"/>
<name>A0A410DQ86_9CLOT</name>
<sequence length="70" mass="8046">MDLKKEIKALLALRDMTMKELNDKLNESKENPTGAQNLSTRLSNGTLKYKEVEEILSILGYHIVWEKNVV</sequence>
<dbReference type="EMBL" id="CP025746">
    <property type="protein sequence ID" value="QAA31212.1"/>
    <property type="molecule type" value="Genomic_DNA"/>
</dbReference>
<evidence type="ECO:0000313" key="2">
    <source>
        <dbReference type="Proteomes" id="UP000286268"/>
    </source>
</evidence>
<reference evidence="1 2" key="1">
    <citation type="submission" date="2018-01" db="EMBL/GenBank/DDBJ databases">
        <title>Genome Sequencing and Assembly of Anaerobacter polyendosporus strain CT4.</title>
        <authorList>
            <person name="Tachaapaikoon C."/>
            <person name="Sutheeworapong S."/>
            <person name="Jenjaroenpun P."/>
            <person name="Wongsurawat T."/>
            <person name="Nookeaw I."/>
            <person name="Cheawchanlertfa P."/>
            <person name="Kosugi A."/>
            <person name="Cheevadhanarak S."/>
            <person name="Ratanakhanokchai K."/>
        </authorList>
    </citation>
    <scope>NUCLEOTIDE SEQUENCE [LARGE SCALE GENOMIC DNA]</scope>
    <source>
        <strain evidence="1 2">CT4</strain>
    </source>
</reference>
<keyword evidence="1" id="KW-0808">Transferase</keyword>
<dbReference type="RefSeq" id="WP_128211972.1">
    <property type="nucleotide sequence ID" value="NZ_CP025746.1"/>
</dbReference>
<keyword evidence="2" id="KW-1185">Reference proteome</keyword>
<accession>A0A410DQ86</accession>
<proteinExistence type="predicted"/>
<dbReference type="GO" id="GO:0016740">
    <property type="term" value="F:transferase activity"/>
    <property type="evidence" value="ECO:0007669"/>
    <property type="project" value="UniProtKB-KW"/>
</dbReference>
<evidence type="ECO:0000313" key="1">
    <source>
        <dbReference type="EMBL" id="QAA31212.1"/>
    </source>
</evidence>
<dbReference type="AlphaFoldDB" id="A0A410DQ86"/>
<dbReference type="Proteomes" id="UP000286268">
    <property type="component" value="Chromosome"/>
</dbReference>
<dbReference type="OrthoDB" id="1685153at2"/>
<organism evidence="1 2">
    <name type="scientific">Clostridium manihotivorum</name>
    <dbReference type="NCBI Taxonomy" id="2320868"/>
    <lineage>
        <taxon>Bacteria</taxon>
        <taxon>Bacillati</taxon>
        <taxon>Bacillota</taxon>
        <taxon>Clostridia</taxon>
        <taxon>Eubacteriales</taxon>
        <taxon>Clostridiaceae</taxon>
        <taxon>Clostridium</taxon>
    </lineage>
</organism>
<gene>
    <name evidence="1" type="ORF">C1I91_05895</name>
</gene>
<protein>
    <submittedName>
        <fullName evidence="1">Phosphoribosylglycinamide formyltransferase</fullName>
    </submittedName>
</protein>